<keyword evidence="8" id="KW-1185">Reference proteome</keyword>
<dbReference type="InterPro" id="IPR017871">
    <property type="entry name" value="ABC_transporter-like_CS"/>
</dbReference>
<feature type="transmembrane region" description="Helical" evidence="5">
    <location>
        <begin position="148"/>
        <end position="173"/>
    </location>
</feature>
<dbReference type="PROSITE" id="PS50893">
    <property type="entry name" value="ABC_TRANSPORTER_2"/>
    <property type="match status" value="1"/>
</dbReference>
<evidence type="ECO:0000313" key="8">
    <source>
        <dbReference type="Proteomes" id="UP000001542"/>
    </source>
</evidence>
<proteinExistence type="predicted"/>
<dbReference type="OrthoDB" id="8061355at2759"/>
<dbReference type="AlphaFoldDB" id="A2F5D6"/>
<feature type="transmembrane region" description="Helical" evidence="5">
    <location>
        <begin position="332"/>
        <end position="352"/>
    </location>
</feature>
<dbReference type="GO" id="GO:0005524">
    <property type="term" value="F:ATP binding"/>
    <property type="evidence" value="ECO:0007669"/>
    <property type="project" value="UniProtKB-KW"/>
</dbReference>
<accession>A2F5D6</accession>
<keyword evidence="3" id="KW-0547">Nucleotide-binding</keyword>
<dbReference type="InterPro" id="IPR003593">
    <property type="entry name" value="AAA+_ATPase"/>
</dbReference>
<dbReference type="InterPro" id="IPR027417">
    <property type="entry name" value="P-loop_NTPase"/>
</dbReference>
<dbReference type="SMART" id="SM00382">
    <property type="entry name" value="AAA"/>
    <property type="match status" value="1"/>
</dbReference>
<dbReference type="GO" id="GO:0016887">
    <property type="term" value="F:ATP hydrolysis activity"/>
    <property type="evidence" value="ECO:0007669"/>
    <property type="project" value="InterPro"/>
</dbReference>
<name>A2F5D6_TRIV3</name>
<sequence>MIPTPSEAIAKKTENGHYEIFDGWSSSSTLWDFQSYYRFYRINSSFYLNSPLTRQLANYSNTSKIFDDESAFQEYSKTPNTFMIRVDEKPEYNYNISSKIEIRRGAGFQANTIKDLSDSILKELINLLSDIDRKYYPNKMKTFERTQFTYVFIEWLICFGLTIAFIIPMFEIAEARETRQLLLLKISGAYETTIFLANLTIDSFIILLNSILVTIVLHRQSCEGSNGFLIFCFVLPLVIYYYVFFLNAIPLAIMTKYKVIFTGIFIILSLLPNLNFTMTGDDSDFLKYSLILMILPQWLSTMFIDNIMVSKVFNYPFTLKNITLLFRWKNSWVILGITFGFICAYLLLYCFLNIMMPRKSGSPPVGFSNIFSSTAWKQLFSFRRSDLIEVEGENFIKVLGIDKTYKGSTPVHALKNVSFSIDKGDVTVLIGPNGSGKSTLLNSMTGSISSDKGILRIYGRECVSGFSALQQHLGICYQENILFDRLSVYRHLEFFATIRGVDKSKLKEVIDHSLSSFQLDGLDNMKAGTLSGGQKRKLCVAIAFIGNPLLVILDEPTAGMDASVRQEIWKAISGYNVTSIVSTHSIEEAGILSSRMFVMRNGELIFDGTPNELRSKFHCGYRLTPMFNTEEDKKYRTELLSWMKTKIEDVVISPIHDDDLLFPVCDKVTNAIVELQHKKEDFHMRSFNIIVEQLENVLYRMYPMMKTYNIKSSLF</sequence>
<dbReference type="STRING" id="5722.A2F5D6"/>
<dbReference type="InterPro" id="IPR026082">
    <property type="entry name" value="ABCA"/>
</dbReference>
<feature type="transmembrane region" description="Helical" evidence="5">
    <location>
        <begin position="290"/>
        <end position="312"/>
    </location>
</feature>
<keyword evidence="5" id="KW-0812">Transmembrane</keyword>
<keyword evidence="2" id="KW-0677">Repeat</keyword>
<dbReference type="eggNOG" id="KOG0059">
    <property type="taxonomic scope" value="Eukaryota"/>
</dbReference>
<dbReference type="InterPro" id="IPR003439">
    <property type="entry name" value="ABC_transporter-like_ATP-bd"/>
</dbReference>
<keyword evidence="1" id="KW-0813">Transport</keyword>
<keyword evidence="5" id="KW-1133">Transmembrane helix</keyword>
<evidence type="ECO:0000256" key="4">
    <source>
        <dbReference type="ARBA" id="ARBA00022840"/>
    </source>
</evidence>
<dbReference type="GO" id="GO:0016020">
    <property type="term" value="C:membrane"/>
    <property type="evidence" value="ECO:0007669"/>
    <property type="project" value="InterPro"/>
</dbReference>
<dbReference type="Gene3D" id="3.40.50.300">
    <property type="entry name" value="P-loop containing nucleotide triphosphate hydrolases"/>
    <property type="match status" value="1"/>
</dbReference>
<dbReference type="FunFam" id="3.40.50.300:FF:001873">
    <property type="entry name" value="ABC transporter family protein"/>
    <property type="match status" value="1"/>
</dbReference>
<dbReference type="GO" id="GO:0042626">
    <property type="term" value="F:ATPase-coupled transmembrane transporter activity"/>
    <property type="evidence" value="ECO:0000318"/>
    <property type="project" value="GO_Central"/>
</dbReference>
<dbReference type="GO" id="GO:0006869">
    <property type="term" value="P:lipid transport"/>
    <property type="evidence" value="ECO:0000318"/>
    <property type="project" value="GO_Central"/>
</dbReference>
<dbReference type="EMBL" id="DS113621">
    <property type="protein sequence ID" value="EAX99899.1"/>
    <property type="molecule type" value="Genomic_DNA"/>
</dbReference>
<feature type="domain" description="ABC transporter" evidence="6">
    <location>
        <begin position="396"/>
        <end position="626"/>
    </location>
</feature>
<reference evidence="7" key="1">
    <citation type="submission" date="2006-10" db="EMBL/GenBank/DDBJ databases">
        <authorList>
            <person name="Amadeo P."/>
            <person name="Zhao Q."/>
            <person name="Wortman J."/>
            <person name="Fraser-Liggett C."/>
            <person name="Carlton J."/>
        </authorList>
    </citation>
    <scope>NUCLEOTIDE SEQUENCE</scope>
    <source>
        <strain evidence="7">G3</strain>
    </source>
</reference>
<dbReference type="VEuPathDB" id="TrichDB:TVAG_222600"/>
<dbReference type="Pfam" id="PF00005">
    <property type="entry name" value="ABC_tran"/>
    <property type="match status" value="1"/>
</dbReference>
<keyword evidence="5" id="KW-0472">Membrane</keyword>
<feature type="transmembrane region" description="Helical" evidence="5">
    <location>
        <begin position="193"/>
        <end position="216"/>
    </location>
</feature>
<dbReference type="PROSITE" id="PS00211">
    <property type="entry name" value="ABC_TRANSPORTER_1"/>
    <property type="match status" value="1"/>
</dbReference>
<feature type="transmembrane region" description="Helical" evidence="5">
    <location>
        <begin position="228"/>
        <end position="253"/>
    </location>
</feature>
<dbReference type="GO" id="GO:0005319">
    <property type="term" value="F:lipid transporter activity"/>
    <property type="evidence" value="ECO:0000318"/>
    <property type="project" value="GO_Central"/>
</dbReference>
<evidence type="ECO:0000256" key="5">
    <source>
        <dbReference type="SAM" id="Phobius"/>
    </source>
</evidence>
<dbReference type="RefSeq" id="XP_001312829.1">
    <property type="nucleotide sequence ID" value="XM_001312828.1"/>
</dbReference>
<dbReference type="Proteomes" id="UP000001542">
    <property type="component" value="Unassembled WGS sequence"/>
</dbReference>
<dbReference type="InParanoid" id="A2F5D6"/>
<evidence type="ECO:0000256" key="1">
    <source>
        <dbReference type="ARBA" id="ARBA00022448"/>
    </source>
</evidence>
<dbReference type="CDD" id="cd03263">
    <property type="entry name" value="ABC_subfamily_A"/>
    <property type="match status" value="1"/>
</dbReference>
<reference evidence="7" key="2">
    <citation type="journal article" date="2007" name="Science">
        <title>Draft genome sequence of the sexually transmitted pathogen Trichomonas vaginalis.</title>
        <authorList>
            <person name="Carlton J.M."/>
            <person name="Hirt R.P."/>
            <person name="Silva J.C."/>
            <person name="Delcher A.L."/>
            <person name="Schatz M."/>
            <person name="Zhao Q."/>
            <person name="Wortman J.R."/>
            <person name="Bidwell S.L."/>
            <person name="Alsmark U.C.M."/>
            <person name="Besteiro S."/>
            <person name="Sicheritz-Ponten T."/>
            <person name="Noel C.J."/>
            <person name="Dacks J.B."/>
            <person name="Foster P.G."/>
            <person name="Simillion C."/>
            <person name="Van de Peer Y."/>
            <person name="Miranda-Saavedra D."/>
            <person name="Barton G.J."/>
            <person name="Westrop G.D."/>
            <person name="Mueller S."/>
            <person name="Dessi D."/>
            <person name="Fiori P.L."/>
            <person name="Ren Q."/>
            <person name="Paulsen I."/>
            <person name="Zhang H."/>
            <person name="Bastida-Corcuera F.D."/>
            <person name="Simoes-Barbosa A."/>
            <person name="Brown M.T."/>
            <person name="Hayes R.D."/>
            <person name="Mukherjee M."/>
            <person name="Okumura C.Y."/>
            <person name="Schneider R."/>
            <person name="Smith A.J."/>
            <person name="Vanacova S."/>
            <person name="Villalvazo M."/>
            <person name="Haas B.J."/>
            <person name="Pertea M."/>
            <person name="Feldblyum T.V."/>
            <person name="Utterback T.R."/>
            <person name="Shu C.L."/>
            <person name="Osoegawa K."/>
            <person name="de Jong P.J."/>
            <person name="Hrdy I."/>
            <person name="Horvathova L."/>
            <person name="Zubacova Z."/>
            <person name="Dolezal P."/>
            <person name="Malik S.B."/>
            <person name="Logsdon J.M. Jr."/>
            <person name="Henze K."/>
            <person name="Gupta A."/>
            <person name="Wang C.C."/>
            <person name="Dunne R.L."/>
            <person name="Upcroft J.A."/>
            <person name="Upcroft P."/>
            <person name="White O."/>
            <person name="Salzberg S.L."/>
            <person name="Tang P."/>
            <person name="Chiu C.-H."/>
            <person name="Lee Y.-S."/>
            <person name="Embley T.M."/>
            <person name="Coombs G.H."/>
            <person name="Mottram J.C."/>
            <person name="Tachezy J."/>
            <person name="Fraser-Liggett C.M."/>
            <person name="Johnson P.J."/>
        </authorList>
    </citation>
    <scope>NUCLEOTIDE SEQUENCE [LARGE SCALE GENOMIC DNA]</scope>
    <source>
        <strain evidence="7">G3</strain>
    </source>
</reference>
<dbReference type="PANTHER" id="PTHR19229:SF36">
    <property type="entry name" value="ATP-BINDING CASSETTE SUB-FAMILY A MEMBER 2"/>
    <property type="match status" value="1"/>
</dbReference>
<evidence type="ECO:0000313" key="7">
    <source>
        <dbReference type="EMBL" id="EAX99899.1"/>
    </source>
</evidence>
<evidence type="ECO:0000259" key="6">
    <source>
        <dbReference type="PROSITE" id="PS50893"/>
    </source>
</evidence>
<keyword evidence="4" id="KW-0067">ATP-binding</keyword>
<dbReference type="KEGG" id="tva:4757719"/>
<dbReference type="PANTHER" id="PTHR19229">
    <property type="entry name" value="ATP-BINDING CASSETTE TRANSPORTER SUBFAMILY A ABCA"/>
    <property type="match status" value="1"/>
</dbReference>
<evidence type="ECO:0000256" key="3">
    <source>
        <dbReference type="ARBA" id="ARBA00022741"/>
    </source>
</evidence>
<dbReference type="SUPFAM" id="SSF52540">
    <property type="entry name" value="P-loop containing nucleoside triphosphate hydrolases"/>
    <property type="match status" value="1"/>
</dbReference>
<dbReference type="GO" id="GO:0140359">
    <property type="term" value="F:ABC-type transporter activity"/>
    <property type="evidence" value="ECO:0007669"/>
    <property type="project" value="InterPro"/>
</dbReference>
<feature type="transmembrane region" description="Helical" evidence="5">
    <location>
        <begin position="259"/>
        <end position="278"/>
    </location>
</feature>
<protein>
    <submittedName>
        <fullName evidence="7">ABC transporter family protein</fullName>
    </submittedName>
</protein>
<gene>
    <name evidence="7" type="ORF">TVAG_222600</name>
</gene>
<dbReference type="VEuPathDB" id="TrichDB:TVAGG3_1031830"/>
<evidence type="ECO:0000256" key="2">
    <source>
        <dbReference type="ARBA" id="ARBA00022737"/>
    </source>
</evidence>
<organism evidence="7 8">
    <name type="scientific">Trichomonas vaginalis (strain ATCC PRA-98 / G3)</name>
    <dbReference type="NCBI Taxonomy" id="412133"/>
    <lineage>
        <taxon>Eukaryota</taxon>
        <taxon>Metamonada</taxon>
        <taxon>Parabasalia</taxon>
        <taxon>Trichomonadida</taxon>
        <taxon>Trichomonadidae</taxon>
        <taxon>Trichomonas</taxon>
    </lineage>
</organism>